<dbReference type="EMBL" id="AJIL01000662">
    <property type="protein sequence ID" value="KNE88950.1"/>
    <property type="molecule type" value="Genomic_DNA"/>
</dbReference>
<reference evidence="3" key="1">
    <citation type="submission" date="2014-03" db="EMBL/GenBank/DDBJ databases">
        <title>The Genome Sequence of Puccinia striiformis f. sp. tritici PST-78.</title>
        <authorList>
            <consortium name="The Broad Institute Genome Sequencing Platform"/>
            <person name="Cuomo C."/>
            <person name="Hulbert S."/>
            <person name="Chen X."/>
            <person name="Walker B."/>
            <person name="Young S.K."/>
            <person name="Zeng Q."/>
            <person name="Gargeya S."/>
            <person name="Fitzgerald M."/>
            <person name="Haas B."/>
            <person name="Abouelleil A."/>
            <person name="Alvarado L."/>
            <person name="Arachchi H.M."/>
            <person name="Berlin A.M."/>
            <person name="Chapman S.B."/>
            <person name="Goldberg J."/>
            <person name="Griggs A."/>
            <person name="Gujja S."/>
            <person name="Hansen M."/>
            <person name="Howarth C."/>
            <person name="Imamovic A."/>
            <person name="Larimer J."/>
            <person name="McCowan C."/>
            <person name="Montmayeur A."/>
            <person name="Murphy C."/>
            <person name="Neiman D."/>
            <person name="Pearson M."/>
            <person name="Priest M."/>
            <person name="Roberts A."/>
            <person name="Saif S."/>
            <person name="Shea T."/>
            <person name="Sisk P."/>
            <person name="Sykes S."/>
            <person name="Wortman J."/>
            <person name="Nusbaum C."/>
            <person name="Birren B."/>
        </authorList>
    </citation>
    <scope>NUCLEOTIDE SEQUENCE [LARGE SCALE GENOMIC DNA]</scope>
    <source>
        <strain evidence="3">race PST-78</strain>
    </source>
</reference>
<sequence length="152" mass="17093">MASLLPFDTTLHVRVRQKAITFRAESGGNESLCDFSAFKPQTAEEVYAEARNFNELGFGNINPYAKGELHQQAPHQHFRRKKKNLHPPNRPSQRDRENPDPVEVIKVNTTTLTTIKTETTTIIGAATNKTSTTKGATETAIDQEGMEERRKQ</sequence>
<dbReference type="Proteomes" id="UP000054564">
    <property type="component" value="Unassembled WGS sequence"/>
</dbReference>
<evidence type="ECO:0000313" key="2">
    <source>
        <dbReference type="EMBL" id="KNE88950.1"/>
    </source>
</evidence>
<accession>A0A0L0UPP8</accession>
<feature type="region of interest" description="Disordered" evidence="1">
    <location>
        <begin position="124"/>
        <end position="152"/>
    </location>
</feature>
<evidence type="ECO:0000313" key="3">
    <source>
        <dbReference type="Proteomes" id="UP000054564"/>
    </source>
</evidence>
<dbReference type="AlphaFoldDB" id="A0A0L0UPP8"/>
<keyword evidence="3" id="KW-1185">Reference proteome</keyword>
<proteinExistence type="predicted"/>
<feature type="compositionally biased region" description="Basic residues" evidence="1">
    <location>
        <begin position="76"/>
        <end position="85"/>
    </location>
</feature>
<name>A0A0L0UPP8_9BASI</name>
<protein>
    <submittedName>
        <fullName evidence="2">Uncharacterized protein</fullName>
    </submittedName>
</protein>
<evidence type="ECO:0000256" key="1">
    <source>
        <dbReference type="SAM" id="MobiDB-lite"/>
    </source>
</evidence>
<comment type="caution">
    <text evidence="2">The sequence shown here is derived from an EMBL/GenBank/DDBJ whole genome shotgun (WGS) entry which is preliminary data.</text>
</comment>
<gene>
    <name evidence="2" type="ORF">PSTG_17600</name>
</gene>
<feature type="region of interest" description="Disordered" evidence="1">
    <location>
        <begin position="65"/>
        <end position="104"/>
    </location>
</feature>
<organism evidence="2 3">
    <name type="scientific">Puccinia striiformis f. sp. tritici PST-78</name>
    <dbReference type="NCBI Taxonomy" id="1165861"/>
    <lineage>
        <taxon>Eukaryota</taxon>
        <taxon>Fungi</taxon>
        <taxon>Dikarya</taxon>
        <taxon>Basidiomycota</taxon>
        <taxon>Pucciniomycotina</taxon>
        <taxon>Pucciniomycetes</taxon>
        <taxon>Pucciniales</taxon>
        <taxon>Pucciniaceae</taxon>
        <taxon>Puccinia</taxon>
    </lineage>
</organism>